<dbReference type="InterPro" id="IPR003121">
    <property type="entry name" value="SWIB_MDM2_domain"/>
</dbReference>
<dbReference type="InterPro" id="IPR036885">
    <property type="entry name" value="SWIB_MDM2_dom_sf"/>
</dbReference>
<keyword evidence="2" id="KW-0812">Transmembrane</keyword>
<organism evidence="4 5">
    <name type="scientific">Mucor plumbeus</name>
    <dbReference type="NCBI Taxonomy" id="97098"/>
    <lineage>
        <taxon>Eukaryota</taxon>
        <taxon>Fungi</taxon>
        <taxon>Fungi incertae sedis</taxon>
        <taxon>Mucoromycota</taxon>
        <taxon>Mucoromycotina</taxon>
        <taxon>Mucoromycetes</taxon>
        <taxon>Mucorales</taxon>
        <taxon>Mucorineae</taxon>
        <taxon>Mucoraceae</taxon>
        <taxon>Mucor</taxon>
    </lineage>
</organism>
<dbReference type="InterPro" id="IPR019835">
    <property type="entry name" value="SWIB_domain"/>
</dbReference>
<dbReference type="PANTHER" id="PTHR13844">
    <property type="entry name" value="SWI/SNF-RELATED MATRIX-ASSOCIATED ACTIN-DEPENDENT REGULATOR OF CHROMATIN SUBFAMILY D"/>
    <property type="match status" value="1"/>
</dbReference>
<dbReference type="OrthoDB" id="10263741at2759"/>
<dbReference type="Gene3D" id="1.10.245.10">
    <property type="entry name" value="SWIB/MDM2 domain"/>
    <property type="match status" value="1"/>
</dbReference>
<dbReference type="Pfam" id="PF02201">
    <property type="entry name" value="SWIB"/>
    <property type="match status" value="1"/>
</dbReference>
<evidence type="ECO:0000256" key="1">
    <source>
        <dbReference type="SAM" id="MobiDB-lite"/>
    </source>
</evidence>
<dbReference type="PROSITE" id="PS51925">
    <property type="entry name" value="SWIB_MDM2"/>
    <property type="match status" value="1"/>
</dbReference>
<comment type="caution">
    <text evidence="4">The sequence shown here is derived from an EMBL/GenBank/DDBJ whole genome shotgun (WGS) entry which is preliminary data.</text>
</comment>
<dbReference type="SUPFAM" id="SSF47592">
    <property type="entry name" value="SWIB/MDM2 domain"/>
    <property type="match status" value="1"/>
</dbReference>
<dbReference type="AlphaFoldDB" id="A0A8H7V6I1"/>
<keyword evidence="2" id="KW-0472">Membrane</keyword>
<evidence type="ECO:0000313" key="4">
    <source>
        <dbReference type="EMBL" id="KAG2207322.1"/>
    </source>
</evidence>
<gene>
    <name evidence="4" type="ORF">INT46_004783</name>
</gene>
<dbReference type="EMBL" id="JAEPRC010000130">
    <property type="protein sequence ID" value="KAG2207322.1"/>
    <property type="molecule type" value="Genomic_DNA"/>
</dbReference>
<dbReference type="CDD" id="cd10568">
    <property type="entry name" value="SWIB_like"/>
    <property type="match status" value="1"/>
</dbReference>
<proteinExistence type="predicted"/>
<evidence type="ECO:0000259" key="3">
    <source>
        <dbReference type="PROSITE" id="PS51925"/>
    </source>
</evidence>
<keyword evidence="5" id="KW-1185">Reference proteome</keyword>
<keyword evidence="2" id="KW-1133">Transmembrane helix</keyword>
<feature type="transmembrane region" description="Helical" evidence="2">
    <location>
        <begin position="130"/>
        <end position="147"/>
    </location>
</feature>
<evidence type="ECO:0000313" key="5">
    <source>
        <dbReference type="Proteomes" id="UP000650833"/>
    </source>
</evidence>
<accession>A0A8H7V6I1</accession>
<feature type="region of interest" description="Disordered" evidence="1">
    <location>
        <begin position="18"/>
        <end position="37"/>
    </location>
</feature>
<dbReference type="SMART" id="SM00151">
    <property type="entry name" value="SWIB"/>
    <property type="match status" value="1"/>
</dbReference>
<feature type="transmembrane region" description="Helical" evidence="2">
    <location>
        <begin position="154"/>
        <end position="174"/>
    </location>
</feature>
<feature type="domain" description="DM2" evidence="3">
    <location>
        <begin position="367"/>
        <end position="444"/>
    </location>
</feature>
<name>A0A8H7V6I1_9FUNG</name>
<dbReference type="Proteomes" id="UP000650833">
    <property type="component" value="Unassembled WGS sequence"/>
</dbReference>
<reference evidence="4" key="1">
    <citation type="submission" date="2020-12" db="EMBL/GenBank/DDBJ databases">
        <title>Metabolic potential, ecology and presence of endohyphal bacteria is reflected in genomic diversity of Mucoromycotina.</title>
        <authorList>
            <person name="Muszewska A."/>
            <person name="Okrasinska A."/>
            <person name="Steczkiewicz K."/>
            <person name="Drgas O."/>
            <person name="Orlowska M."/>
            <person name="Perlinska-Lenart U."/>
            <person name="Aleksandrzak-Piekarczyk T."/>
            <person name="Szatraj K."/>
            <person name="Zielenkiewicz U."/>
            <person name="Pilsyk S."/>
            <person name="Malc E."/>
            <person name="Mieczkowski P."/>
            <person name="Kruszewska J.S."/>
            <person name="Biernat P."/>
            <person name="Pawlowska J."/>
        </authorList>
    </citation>
    <scope>NUCLEOTIDE SEQUENCE</scope>
    <source>
        <strain evidence="4">CBS 226.32</strain>
    </source>
</reference>
<protein>
    <recommendedName>
        <fullName evidence="3">DM2 domain-containing protein</fullName>
    </recommendedName>
</protein>
<sequence>MASRQPVHSVLFDNNQEQNQYYGQPPASNPASSGGDGLQFYSSTYGDQYNTNTNNYYSSPPTGDMHTPNYNYTAGSSGSFWSAFGTGGFADEPPLLEELGLNFGHIKTKSLAVLNPFRTVPHTIMDDTDLAGPLLFIFLFGTFLLLSRKAHFGYIYGVGVMGVVSIYLILNLMSENGIDWSRTASVLGYCLLPMVIKKRPTDRNNPPKIEAYVPESKLYTELCEFEKNLDVAIMRKRLDIQESLGKPTKVRRTLRIFVSNTAADQPGQLDEATNFESNDDNAPSWTLKIEGRLLDPLIPTKKAQPIQKFTSFFSSIIVELDRDPEAFPEGNITEWHKQANSVDTDGIELKRKGDVDVNARIILVPDFNPQKYKSSPALSKIIPTQLAPKPQIINEIWNYVKLHQLQDKQDKRIIQCDEKLTDLFGVSQVKFLDIPDLINRHLSQPDPIVLDYKIRVNKQFNQGPAAYDMDVELDSILRQKMMNIVSSSQPQKDVMALDDKIVQCIQSINNSKVKRDFLTQFSMNPIEFTNKWITSQARDLEAILGETKVNLEDVRQTDFYKQPWVKEAVFHYLTSKSQQRMQELLATQQK</sequence>
<evidence type="ECO:0000256" key="2">
    <source>
        <dbReference type="SAM" id="Phobius"/>
    </source>
</evidence>